<evidence type="ECO:0000313" key="1">
    <source>
        <dbReference type="EMBL" id="JAH20797.1"/>
    </source>
</evidence>
<dbReference type="EMBL" id="GBXM01087780">
    <property type="protein sequence ID" value="JAH20797.1"/>
    <property type="molecule type" value="Transcribed_RNA"/>
</dbReference>
<name>A0A0E9QWH4_ANGAN</name>
<reference evidence="1" key="1">
    <citation type="submission" date="2014-11" db="EMBL/GenBank/DDBJ databases">
        <authorList>
            <person name="Amaro Gonzalez C."/>
        </authorList>
    </citation>
    <scope>NUCLEOTIDE SEQUENCE</scope>
</reference>
<accession>A0A0E9QWH4</accession>
<sequence length="34" mass="4046">MNTHMFTLICLSFLSEMRTHSFWLKQALQSSNNK</sequence>
<dbReference type="AlphaFoldDB" id="A0A0E9QWH4"/>
<reference evidence="1" key="2">
    <citation type="journal article" date="2015" name="Fish Shellfish Immunol.">
        <title>Early steps in the European eel (Anguilla anguilla)-Vibrio vulnificus interaction in the gills: Role of the RtxA13 toxin.</title>
        <authorList>
            <person name="Callol A."/>
            <person name="Pajuelo D."/>
            <person name="Ebbesson L."/>
            <person name="Teles M."/>
            <person name="MacKenzie S."/>
            <person name="Amaro C."/>
        </authorList>
    </citation>
    <scope>NUCLEOTIDE SEQUENCE</scope>
</reference>
<protein>
    <submittedName>
        <fullName evidence="1">Uncharacterized protein</fullName>
    </submittedName>
</protein>
<proteinExistence type="predicted"/>
<organism evidence="1">
    <name type="scientific">Anguilla anguilla</name>
    <name type="common">European freshwater eel</name>
    <name type="synonym">Muraena anguilla</name>
    <dbReference type="NCBI Taxonomy" id="7936"/>
    <lineage>
        <taxon>Eukaryota</taxon>
        <taxon>Metazoa</taxon>
        <taxon>Chordata</taxon>
        <taxon>Craniata</taxon>
        <taxon>Vertebrata</taxon>
        <taxon>Euteleostomi</taxon>
        <taxon>Actinopterygii</taxon>
        <taxon>Neopterygii</taxon>
        <taxon>Teleostei</taxon>
        <taxon>Anguilliformes</taxon>
        <taxon>Anguillidae</taxon>
        <taxon>Anguilla</taxon>
    </lineage>
</organism>